<evidence type="ECO:0000259" key="5">
    <source>
        <dbReference type="PROSITE" id="PS51503"/>
    </source>
</evidence>
<dbReference type="AlphaFoldDB" id="A0A420WF45"/>
<feature type="domain" description="HIG1" evidence="5">
    <location>
        <begin position="1"/>
        <end position="66"/>
    </location>
</feature>
<evidence type="ECO:0000256" key="1">
    <source>
        <dbReference type="ARBA" id="ARBA00022692"/>
    </source>
</evidence>
<protein>
    <submittedName>
        <fullName evidence="6">Hypoxia induced protein</fullName>
    </submittedName>
</protein>
<dbReference type="Pfam" id="PF04588">
    <property type="entry name" value="HIG_1_N"/>
    <property type="match status" value="1"/>
</dbReference>
<evidence type="ECO:0000313" key="6">
    <source>
        <dbReference type="EMBL" id="RKQ69603.1"/>
    </source>
</evidence>
<keyword evidence="7" id="KW-1185">Reference proteome</keyword>
<dbReference type="InParanoid" id="A0A420WF45"/>
<evidence type="ECO:0000256" key="4">
    <source>
        <dbReference type="SAM" id="Phobius"/>
    </source>
</evidence>
<dbReference type="OrthoDB" id="7585574at2"/>
<dbReference type="EMBL" id="RBII01000002">
    <property type="protein sequence ID" value="RKQ69603.1"/>
    <property type="molecule type" value="Genomic_DNA"/>
</dbReference>
<keyword evidence="1 4" id="KW-0812">Transmembrane</keyword>
<feature type="transmembrane region" description="Helical" evidence="4">
    <location>
        <begin position="45"/>
        <end position="62"/>
    </location>
</feature>
<accession>A0A420WF45</accession>
<reference evidence="6 7" key="1">
    <citation type="submission" date="2018-10" db="EMBL/GenBank/DDBJ databases">
        <title>Genomic Encyclopedia of Type Strains, Phase IV (KMG-IV): sequencing the most valuable type-strain genomes for metagenomic binning, comparative biology and taxonomic classification.</title>
        <authorList>
            <person name="Goeker M."/>
        </authorList>
    </citation>
    <scope>NUCLEOTIDE SEQUENCE [LARGE SCALE GENOMIC DNA]</scope>
    <source>
        <strain evidence="6 7">DSM 22008</strain>
    </source>
</reference>
<keyword evidence="2 4" id="KW-1133">Transmembrane helix</keyword>
<comment type="caution">
    <text evidence="6">The sequence shown here is derived from an EMBL/GenBank/DDBJ whole genome shotgun (WGS) entry which is preliminary data.</text>
</comment>
<organism evidence="6 7">
    <name type="scientific">Litorimonas taeanensis</name>
    <dbReference type="NCBI Taxonomy" id="568099"/>
    <lineage>
        <taxon>Bacteria</taxon>
        <taxon>Pseudomonadati</taxon>
        <taxon>Pseudomonadota</taxon>
        <taxon>Alphaproteobacteria</taxon>
        <taxon>Maricaulales</taxon>
        <taxon>Robiginitomaculaceae</taxon>
    </lineage>
</organism>
<dbReference type="RefSeq" id="WP_121102461.1">
    <property type="nucleotide sequence ID" value="NZ_RBII01000002.1"/>
</dbReference>
<feature type="transmembrane region" description="Helical" evidence="4">
    <location>
        <begin position="6"/>
        <end position="24"/>
    </location>
</feature>
<proteinExistence type="predicted"/>
<gene>
    <name evidence="6" type="ORF">DES40_2406</name>
</gene>
<dbReference type="PROSITE" id="PS51503">
    <property type="entry name" value="HIG1"/>
    <property type="match status" value="1"/>
</dbReference>
<name>A0A420WF45_9PROT</name>
<evidence type="ECO:0000313" key="7">
    <source>
        <dbReference type="Proteomes" id="UP000282211"/>
    </source>
</evidence>
<evidence type="ECO:0000256" key="2">
    <source>
        <dbReference type="ARBA" id="ARBA00022989"/>
    </source>
</evidence>
<dbReference type="Proteomes" id="UP000282211">
    <property type="component" value="Unassembled WGS sequence"/>
</dbReference>
<sequence length="66" mass="7462">MLYVLIALTILAFLFVLFTLIMGAKNMGGKTEGAREQSNIWMRRRVLGQVIAVGLLMLTVYVKTRM</sequence>
<keyword evidence="3 4" id="KW-0472">Membrane</keyword>
<dbReference type="InterPro" id="IPR007667">
    <property type="entry name" value="Hypoxia_induced_domain"/>
</dbReference>
<evidence type="ECO:0000256" key="3">
    <source>
        <dbReference type="ARBA" id="ARBA00023136"/>
    </source>
</evidence>